<sequence length="100" mass="11718">MNKTKLLMNAVLAAMTARRAALITYAVTTFVRIVYKVCHGKTQFYIFRDCSSLFSMKKRPDIALEGTSTSYYSYHVMMMFFLFHPAFSFFLLFFFFGQKI</sequence>
<proteinExistence type="predicted"/>
<keyword evidence="1" id="KW-0812">Transmembrane</keyword>
<keyword evidence="1" id="KW-1133">Transmembrane helix</keyword>
<accession>A0A6P5ZI22</accession>
<keyword evidence="2" id="KW-1185">Reference proteome</keyword>
<dbReference type="RefSeq" id="XP_022752105.1">
    <property type="nucleotide sequence ID" value="XM_022896370.1"/>
</dbReference>
<dbReference type="Proteomes" id="UP000515121">
    <property type="component" value="Unplaced"/>
</dbReference>
<protein>
    <submittedName>
        <fullName evidence="3">Uncharacterized protein LOC111300753</fullName>
    </submittedName>
</protein>
<feature type="transmembrane region" description="Helical" evidence="1">
    <location>
        <begin position="74"/>
        <end position="96"/>
    </location>
</feature>
<keyword evidence="1" id="KW-0472">Membrane</keyword>
<dbReference type="GeneID" id="111300753"/>
<evidence type="ECO:0000313" key="3">
    <source>
        <dbReference type="RefSeq" id="XP_022752105.1"/>
    </source>
</evidence>
<organism evidence="2 3">
    <name type="scientific">Durio zibethinus</name>
    <name type="common">Durian</name>
    <dbReference type="NCBI Taxonomy" id="66656"/>
    <lineage>
        <taxon>Eukaryota</taxon>
        <taxon>Viridiplantae</taxon>
        <taxon>Streptophyta</taxon>
        <taxon>Embryophyta</taxon>
        <taxon>Tracheophyta</taxon>
        <taxon>Spermatophyta</taxon>
        <taxon>Magnoliopsida</taxon>
        <taxon>eudicotyledons</taxon>
        <taxon>Gunneridae</taxon>
        <taxon>Pentapetalae</taxon>
        <taxon>rosids</taxon>
        <taxon>malvids</taxon>
        <taxon>Malvales</taxon>
        <taxon>Malvaceae</taxon>
        <taxon>Helicteroideae</taxon>
        <taxon>Durio</taxon>
    </lineage>
</organism>
<dbReference type="AlphaFoldDB" id="A0A6P5ZI22"/>
<name>A0A6P5ZI22_DURZI</name>
<dbReference type="KEGG" id="dzi:111300753"/>
<evidence type="ECO:0000256" key="1">
    <source>
        <dbReference type="SAM" id="Phobius"/>
    </source>
</evidence>
<reference evidence="3" key="1">
    <citation type="submission" date="2025-08" db="UniProtKB">
        <authorList>
            <consortium name="RefSeq"/>
        </authorList>
    </citation>
    <scope>IDENTIFICATION</scope>
    <source>
        <tissue evidence="3">Fruit stalk</tissue>
    </source>
</reference>
<gene>
    <name evidence="3" type="primary">LOC111300753</name>
</gene>
<evidence type="ECO:0000313" key="2">
    <source>
        <dbReference type="Proteomes" id="UP000515121"/>
    </source>
</evidence>